<feature type="signal peptide" evidence="4">
    <location>
        <begin position="1"/>
        <end position="20"/>
    </location>
</feature>
<dbReference type="EMBL" id="AQHW01000031">
    <property type="protein sequence ID" value="KKB45740.1"/>
    <property type="molecule type" value="Genomic_DNA"/>
</dbReference>
<dbReference type="Proteomes" id="UP000033035">
    <property type="component" value="Unassembled WGS sequence"/>
</dbReference>
<dbReference type="STRING" id="1203610.HMPREF1536_05380"/>
<dbReference type="SMART" id="SM00028">
    <property type="entry name" value="TPR"/>
    <property type="match status" value="3"/>
</dbReference>
<proteinExistence type="predicted"/>
<dbReference type="InterPro" id="IPR011990">
    <property type="entry name" value="TPR-like_helical_dom_sf"/>
</dbReference>
<evidence type="ECO:0000313" key="5">
    <source>
        <dbReference type="EMBL" id="KKB45740.1"/>
    </source>
</evidence>
<keyword evidence="1" id="KW-0677">Repeat</keyword>
<feature type="chain" id="PRO_5002488035" evidence="4">
    <location>
        <begin position="21"/>
        <end position="576"/>
    </location>
</feature>
<dbReference type="PROSITE" id="PS50005">
    <property type="entry name" value="TPR"/>
    <property type="match status" value="1"/>
</dbReference>
<dbReference type="Gene3D" id="2.40.10.120">
    <property type="match status" value="1"/>
</dbReference>
<dbReference type="PANTHER" id="PTHR44858:SF1">
    <property type="entry name" value="UDP-N-ACETYLGLUCOSAMINE--PEPTIDE N-ACETYLGLUCOSAMINYLTRANSFERASE SPINDLY-RELATED"/>
    <property type="match status" value="1"/>
</dbReference>
<organism evidence="5 6">
    <name type="scientific">Parabacteroides gordonii MS-1 = DSM 23371</name>
    <dbReference type="NCBI Taxonomy" id="1203610"/>
    <lineage>
        <taxon>Bacteria</taxon>
        <taxon>Pseudomonadati</taxon>
        <taxon>Bacteroidota</taxon>
        <taxon>Bacteroidia</taxon>
        <taxon>Bacteroidales</taxon>
        <taxon>Tannerellaceae</taxon>
        <taxon>Parabacteroides</taxon>
    </lineage>
</organism>
<evidence type="ECO:0000256" key="2">
    <source>
        <dbReference type="ARBA" id="ARBA00022803"/>
    </source>
</evidence>
<keyword evidence="4" id="KW-0732">Signal</keyword>
<evidence type="ECO:0000256" key="1">
    <source>
        <dbReference type="ARBA" id="ARBA00022737"/>
    </source>
</evidence>
<dbReference type="Gene3D" id="1.25.40.10">
    <property type="entry name" value="Tetratricopeptide repeat domain"/>
    <property type="match status" value="2"/>
</dbReference>
<dbReference type="HOGENOM" id="CLU_032898_0_0_10"/>
<dbReference type="SUPFAM" id="SSF50494">
    <property type="entry name" value="Trypsin-like serine proteases"/>
    <property type="match status" value="1"/>
</dbReference>
<sequence>MKRTLLLFILICCHLLPVTAQKNAPKWMDKSKKAVVLITTYGKDGAKLTSGTGFFVSETGDILAAYDLFKGAEKATATDTEGKTYPVTTVIGADELYDVIKVKAETPKKVQFLPIASDPLAVGTEAYLLTYNTAKNAVFAQGAITEVSKLKDPYSYYKLSIPLEDDRVNSPILDAEGRVFGLAQADATGKKDVSYAVSASYVNSLAIASTDFLNTVYNNIGIKKAWPADVEQAQVALFLKGSTQDAKSYLETLNDFIATFPNSADGYLNRASHYASRRAELASTPAEQAKYLNMALADINTASKYSDKKGDVYYNQAKLIYNVAAGDTTLTDPTWSVQAAQETIRKAIEEEDLPVYHQLSGDIYFFQRDFEQAYNEYMIVNNSDLASPTSFYWAAKAKENITGFNIGDIIALLDGAIDKCGLPLTSEAGPYILERIDWKLRLSQYDAAIADYDLYYKAMNGDVGSSFYYYREQAKFRSDDLEGALADIKEAIRLSPDVPDYRAEEASVYVRMKNYNDALASIDNALKVAPDFAACYRLKGICYVRLEKKAEACEALNKAKELGDPLAERLIKEHCK</sequence>
<evidence type="ECO:0000256" key="3">
    <source>
        <dbReference type="PROSITE-ProRule" id="PRU00339"/>
    </source>
</evidence>
<protein>
    <submittedName>
        <fullName evidence="5">Uncharacterized protein</fullName>
    </submittedName>
</protein>
<name>A0A0F5IK78_9BACT</name>
<dbReference type="SUPFAM" id="SSF48452">
    <property type="entry name" value="TPR-like"/>
    <property type="match status" value="1"/>
</dbReference>
<evidence type="ECO:0000256" key="4">
    <source>
        <dbReference type="SAM" id="SignalP"/>
    </source>
</evidence>
<dbReference type="InterPro" id="IPR019734">
    <property type="entry name" value="TPR_rpt"/>
</dbReference>
<dbReference type="PANTHER" id="PTHR44858">
    <property type="entry name" value="TETRATRICOPEPTIDE REPEAT PROTEIN 6"/>
    <property type="match status" value="1"/>
</dbReference>
<gene>
    <name evidence="5" type="ORF">HMPREF1536_05380</name>
</gene>
<dbReference type="Pfam" id="PF13365">
    <property type="entry name" value="Trypsin_2"/>
    <property type="match status" value="1"/>
</dbReference>
<keyword evidence="2 3" id="KW-0802">TPR repeat</keyword>
<keyword evidence="6" id="KW-1185">Reference proteome</keyword>
<dbReference type="PATRIC" id="fig|1203610.3.peg.5495"/>
<evidence type="ECO:0000313" key="6">
    <source>
        <dbReference type="Proteomes" id="UP000033035"/>
    </source>
</evidence>
<comment type="caution">
    <text evidence="5">The sequence shown here is derived from an EMBL/GenBank/DDBJ whole genome shotgun (WGS) entry which is preliminary data.</text>
</comment>
<dbReference type="InterPro" id="IPR009003">
    <property type="entry name" value="Peptidase_S1_PA"/>
</dbReference>
<dbReference type="AlphaFoldDB" id="A0A0F5IK78"/>
<reference evidence="5 6" key="1">
    <citation type="submission" date="2013-04" db="EMBL/GenBank/DDBJ databases">
        <title>The Genome Sequence of Parabacteroides gordonii DSM 23371.</title>
        <authorList>
            <consortium name="The Broad Institute Genomics Platform"/>
            <person name="Earl A."/>
            <person name="Ward D."/>
            <person name="Feldgarden M."/>
            <person name="Gevers D."/>
            <person name="Martens E."/>
            <person name="Sakamoto M."/>
            <person name="Benno Y."/>
            <person name="Suzuki N."/>
            <person name="Matsunaga N."/>
            <person name="Koshihara K."/>
            <person name="Seki M."/>
            <person name="Komiya H."/>
            <person name="Walker B."/>
            <person name="Young S."/>
            <person name="Zeng Q."/>
            <person name="Gargeya S."/>
            <person name="Fitzgerald M."/>
            <person name="Haas B."/>
            <person name="Abouelleil A."/>
            <person name="Allen A.W."/>
            <person name="Alvarado L."/>
            <person name="Arachchi H.M."/>
            <person name="Berlin A.M."/>
            <person name="Chapman S.B."/>
            <person name="Gainer-Dewar J."/>
            <person name="Goldberg J."/>
            <person name="Griggs A."/>
            <person name="Gujja S."/>
            <person name="Hansen M."/>
            <person name="Howarth C."/>
            <person name="Imamovic A."/>
            <person name="Ireland A."/>
            <person name="Larimer J."/>
            <person name="McCowan C."/>
            <person name="Murphy C."/>
            <person name="Pearson M."/>
            <person name="Poon T.W."/>
            <person name="Priest M."/>
            <person name="Roberts A."/>
            <person name="Saif S."/>
            <person name="Shea T."/>
            <person name="Sisk P."/>
            <person name="Sykes S."/>
            <person name="Wortman J."/>
            <person name="Nusbaum C."/>
            <person name="Birren B."/>
        </authorList>
    </citation>
    <scope>NUCLEOTIDE SEQUENCE [LARGE SCALE GENOMIC DNA]</scope>
    <source>
        <strain evidence="5 6">MS-1</strain>
    </source>
</reference>
<dbReference type="RefSeq" id="WP_028727519.1">
    <property type="nucleotide sequence ID" value="NZ_AUAE01000014.1"/>
</dbReference>
<feature type="repeat" description="TPR" evidence="3">
    <location>
        <begin position="499"/>
        <end position="532"/>
    </location>
</feature>
<accession>A0A0F5IK78</accession>
<dbReference type="InterPro" id="IPR050498">
    <property type="entry name" value="Ycf3"/>
</dbReference>